<sequence>MASSDSKGKTIAIAVDASDHSERAFDWFMDQLYREGDKLIVIHSHELHPPALPPVILSEKDPLGDWSREKDVLTTCPKAILRVKIYQFGFVDAMATEEWKKEVQKHEEYIKNLEDKYKKKCLAVEVPAKILVQDGHPGENVCKTALKEKANLIVVGSRGMGTIRRTILGSISDYIIHHAHIPVLVVPKV</sequence>
<feature type="domain" description="UspA" evidence="1">
    <location>
        <begin position="100"/>
        <end position="187"/>
    </location>
</feature>
<name>A0AAD9R0E5_ACRCE</name>
<accession>A0AAD9R0E5</accession>
<dbReference type="SUPFAM" id="SSF52402">
    <property type="entry name" value="Adenine nucleotide alpha hydrolases-like"/>
    <property type="match status" value="1"/>
</dbReference>
<dbReference type="PRINTS" id="PR01438">
    <property type="entry name" value="UNVRSLSTRESS"/>
</dbReference>
<proteinExistence type="predicted"/>
<dbReference type="PANTHER" id="PTHR46989:SF3">
    <property type="entry name" value="USPA DOMAIN-CONTAINING PROTEIN"/>
    <property type="match status" value="1"/>
</dbReference>
<protein>
    <submittedName>
        <fullName evidence="2">Universal stress protein</fullName>
    </submittedName>
</protein>
<dbReference type="PANTHER" id="PTHR46989">
    <property type="entry name" value="USP DOMAIN-CONTAINING PROTEIN"/>
    <property type="match status" value="1"/>
</dbReference>
<reference evidence="2" key="1">
    <citation type="journal article" date="2023" name="G3 (Bethesda)">
        <title>Whole genome assembly and annotation of the endangered Caribbean coral Acropora cervicornis.</title>
        <authorList>
            <person name="Selwyn J.D."/>
            <person name="Vollmer S.V."/>
        </authorList>
    </citation>
    <scope>NUCLEOTIDE SEQUENCE</scope>
    <source>
        <strain evidence="2">K2</strain>
    </source>
</reference>
<dbReference type="Proteomes" id="UP001249851">
    <property type="component" value="Unassembled WGS sequence"/>
</dbReference>
<evidence type="ECO:0000313" key="2">
    <source>
        <dbReference type="EMBL" id="KAK2570441.1"/>
    </source>
</evidence>
<dbReference type="InterPro" id="IPR014729">
    <property type="entry name" value="Rossmann-like_a/b/a_fold"/>
</dbReference>
<gene>
    <name evidence="2" type="ORF">P5673_005258</name>
</gene>
<reference evidence="2" key="2">
    <citation type="journal article" date="2023" name="Science">
        <title>Genomic signatures of disease resistance in endangered staghorn corals.</title>
        <authorList>
            <person name="Vollmer S.V."/>
            <person name="Selwyn J.D."/>
            <person name="Despard B.A."/>
            <person name="Roesel C.L."/>
        </authorList>
    </citation>
    <scope>NUCLEOTIDE SEQUENCE</scope>
    <source>
        <strain evidence="2">K2</strain>
    </source>
</reference>
<organism evidence="2 3">
    <name type="scientific">Acropora cervicornis</name>
    <name type="common">Staghorn coral</name>
    <dbReference type="NCBI Taxonomy" id="6130"/>
    <lineage>
        <taxon>Eukaryota</taxon>
        <taxon>Metazoa</taxon>
        <taxon>Cnidaria</taxon>
        <taxon>Anthozoa</taxon>
        <taxon>Hexacorallia</taxon>
        <taxon>Scleractinia</taxon>
        <taxon>Astrocoeniina</taxon>
        <taxon>Acroporidae</taxon>
        <taxon>Acropora</taxon>
    </lineage>
</organism>
<dbReference type="Gene3D" id="3.40.50.620">
    <property type="entry name" value="HUPs"/>
    <property type="match status" value="1"/>
</dbReference>
<keyword evidence="3" id="KW-1185">Reference proteome</keyword>
<dbReference type="InterPro" id="IPR006016">
    <property type="entry name" value="UspA"/>
</dbReference>
<comment type="caution">
    <text evidence="2">The sequence shown here is derived from an EMBL/GenBank/DDBJ whole genome shotgun (WGS) entry which is preliminary data.</text>
</comment>
<dbReference type="Pfam" id="PF00582">
    <property type="entry name" value="Usp"/>
    <property type="match status" value="1"/>
</dbReference>
<dbReference type="CDD" id="cd23659">
    <property type="entry name" value="USP_At3g01520-like"/>
    <property type="match status" value="1"/>
</dbReference>
<dbReference type="AlphaFoldDB" id="A0AAD9R0E5"/>
<evidence type="ECO:0000259" key="1">
    <source>
        <dbReference type="Pfam" id="PF00582"/>
    </source>
</evidence>
<dbReference type="EMBL" id="JARQWQ010000008">
    <property type="protein sequence ID" value="KAK2570441.1"/>
    <property type="molecule type" value="Genomic_DNA"/>
</dbReference>
<dbReference type="InterPro" id="IPR006015">
    <property type="entry name" value="Universal_stress_UspA"/>
</dbReference>
<evidence type="ECO:0000313" key="3">
    <source>
        <dbReference type="Proteomes" id="UP001249851"/>
    </source>
</evidence>